<name>A0ABS5YTF1_9ACTN</name>
<evidence type="ECO:0000259" key="4">
    <source>
        <dbReference type="PROSITE" id="PS51462"/>
    </source>
</evidence>
<dbReference type="Proteomes" id="UP001519654">
    <property type="component" value="Unassembled WGS sequence"/>
</dbReference>
<evidence type="ECO:0000256" key="3">
    <source>
        <dbReference type="ARBA" id="ARBA00022842"/>
    </source>
</evidence>
<keyword evidence="3" id="KW-0460">Magnesium</keyword>
<comment type="cofactor">
    <cofactor evidence="1">
        <name>Mg(2+)</name>
        <dbReference type="ChEBI" id="CHEBI:18420"/>
    </cofactor>
</comment>
<dbReference type="PROSITE" id="PS00893">
    <property type="entry name" value="NUDIX_BOX"/>
    <property type="match status" value="1"/>
</dbReference>
<proteinExistence type="predicted"/>
<dbReference type="PROSITE" id="PS51462">
    <property type="entry name" value="NUDIX"/>
    <property type="match status" value="1"/>
</dbReference>
<dbReference type="InterPro" id="IPR000086">
    <property type="entry name" value="NUDIX_hydrolase_dom"/>
</dbReference>
<accession>A0ABS5YTF1</accession>
<gene>
    <name evidence="5" type="ORF">KOI35_24795</name>
</gene>
<dbReference type="CDD" id="cd04685">
    <property type="entry name" value="NUDIX_Hydrolase"/>
    <property type="match status" value="1"/>
</dbReference>
<dbReference type="PANTHER" id="PTHR43046">
    <property type="entry name" value="GDP-MANNOSE MANNOSYL HYDROLASE"/>
    <property type="match status" value="1"/>
</dbReference>
<keyword evidence="2" id="KW-0378">Hydrolase</keyword>
<dbReference type="InterPro" id="IPR015797">
    <property type="entry name" value="NUDIX_hydrolase-like_dom_sf"/>
</dbReference>
<dbReference type="SUPFAM" id="SSF55811">
    <property type="entry name" value="Nudix"/>
    <property type="match status" value="1"/>
</dbReference>
<dbReference type="InterPro" id="IPR020084">
    <property type="entry name" value="NUDIX_hydrolase_CS"/>
</dbReference>
<sequence length="161" mass="18338">MPRYARRSARVILVDSSDRMLLIRSALLSEGGHAWFTPGGGVKWWEPLRMAAARELWEEAGLRVRGRQLRAVAFTTGRADLGFANGLFRDDFYLLRVDSHEVDVSGLTEFERGHYGGFRWWSADELATTEETVFPYRLAELLADVVAGRVPSPPRELPWHH</sequence>
<protein>
    <submittedName>
        <fullName evidence="5">NUDIX domain-containing protein</fullName>
    </submittedName>
</protein>
<dbReference type="EMBL" id="JAHKKG010000007">
    <property type="protein sequence ID" value="MBU2666732.1"/>
    <property type="molecule type" value="Genomic_DNA"/>
</dbReference>
<evidence type="ECO:0000256" key="1">
    <source>
        <dbReference type="ARBA" id="ARBA00001946"/>
    </source>
</evidence>
<dbReference type="PANTHER" id="PTHR43046:SF12">
    <property type="entry name" value="GDP-MANNOSE MANNOSYL HYDROLASE"/>
    <property type="match status" value="1"/>
</dbReference>
<evidence type="ECO:0000313" key="5">
    <source>
        <dbReference type="EMBL" id="MBU2666732.1"/>
    </source>
</evidence>
<organism evidence="5 6">
    <name type="scientific">Paractinoplanes bogorensis</name>
    <dbReference type="NCBI Taxonomy" id="1610840"/>
    <lineage>
        <taxon>Bacteria</taxon>
        <taxon>Bacillati</taxon>
        <taxon>Actinomycetota</taxon>
        <taxon>Actinomycetes</taxon>
        <taxon>Micromonosporales</taxon>
        <taxon>Micromonosporaceae</taxon>
        <taxon>Paractinoplanes</taxon>
    </lineage>
</organism>
<dbReference type="Pfam" id="PF00293">
    <property type="entry name" value="NUDIX"/>
    <property type="match status" value="1"/>
</dbReference>
<reference evidence="5 6" key="1">
    <citation type="submission" date="2021-06" db="EMBL/GenBank/DDBJ databases">
        <title>Actinoplanes lichenicola sp. nov., and Actinoplanes ovalisporus sp. nov., isolated from lichen in Thailand.</title>
        <authorList>
            <person name="Saeng-In P."/>
            <person name="Kanchanasin P."/>
            <person name="Yuki M."/>
            <person name="Kudo T."/>
            <person name="Ohkuma M."/>
            <person name="Phongsopitanun W."/>
            <person name="Tanasupawat S."/>
        </authorList>
    </citation>
    <scope>NUCLEOTIDE SEQUENCE [LARGE SCALE GENOMIC DNA]</scope>
    <source>
        <strain evidence="5 6">NBRC 110975</strain>
    </source>
</reference>
<dbReference type="RefSeq" id="WP_215790532.1">
    <property type="nucleotide sequence ID" value="NZ_JAHKKG010000007.1"/>
</dbReference>
<comment type="caution">
    <text evidence="5">The sequence shown here is derived from an EMBL/GenBank/DDBJ whole genome shotgun (WGS) entry which is preliminary data.</text>
</comment>
<evidence type="ECO:0000256" key="2">
    <source>
        <dbReference type="ARBA" id="ARBA00022801"/>
    </source>
</evidence>
<keyword evidence="6" id="KW-1185">Reference proteome</keyword>
<evidence type="ECO:0000313" key="6">
    <source>
        <dbReference type="Proteomes" id="UP001519654"/>
    </source>
</evidence>
<dbReference type="Gene3D" id="3.90.79.10">
    <property type="entry name" value="Nucleoside Triphosphate Pyrophosphohydrolase"/>
    <property type="match status" value="1"/>
</dbReference>
<feature type="domain" description="Nudix hydrolase" evidence="4">
    <location>
        <begin position="4"/>
        <end position="144"/>
    </location>
</feature>